<comment type="similarity">
    <text evidence="2">Belongs to the helicase family. SKI2 subfamily.</text>
</comment>
<evidence type="ECO:0000256" key="6">
    <source>
        <dbReference type="ARBA" id="ARBA00022806"/>
    </source>
</evidence>
<feature type="region of interest" description="Disordered" evidence="9">
    <location>
        <begin position="374"/>
        <end position="403"/>
    </location>
</feature>
<proteinExistence type="inferred from homology"/>
<dbReference type="PROSITE" id="PS51194">
    <property type="entry name" value="HELICASE_CTER"/>
    <property type="match status" value="1"/>
</dbReference>
<dbReference type="Gene3D" id="2.40.30.300">
    <property type="match status" value="1"/>
</dbReference>
<evidence type="ECO:0000256" key="3">
    <source>
        <dbReference type="ARBA" id="ARBA00022552"/>
    </source>
</evidence>
<dbReference type="InterPro" id="IPR012961">
    <property type="entry name" value="Ski2/MTR4_C"/>
</dbReference>
<feature type="region of interest" description="Disordered" evidence="9">
    <location>
        <begin position="1"/>
        <end position="92"/>
    </location>
</feature>
<dbReference type="RefSeq" id="XP_018268552.1">
    <property type="nucleotide sequence ID" value="XM_018413590.1"/>
</dbReference>
<dbReference type="GO" id="GO:0005524">
    <property type="term" value="F:ATP binding"/>
    <property type="evidence" value="ECO:0007669"/>
    <property type="project" value="UniProtKB-KW"/>
</dbReference>
<feature type="compositionally biased region" description="Basic residues" evidence="9">
    <location>
        <begin position="391"/>
        <end position="401"/>
    </location>
</feature>
<sequence length="1104" mass="121840">MADDLFASFSKPPPPPAASSSNPKRNPVASSSKLDTASTTPSTSRIATTAPAGTKRQLSPQDGDAPKKPRTSDANDDNAPAPLADEHTSTARVGDAFTATDELETTVTQTIKPSAGLAAGAGSEEGLVLQHQVRHQVALPPNYPYVPISSHVAPAEPARVYPFELDPFQKVSVASIQRNESVLVSAHTSAGKTVVAEYAIAQCLKQGQRVVYTSPIKALSNQKYREMLAEFGDVGLMTGDVTINPTASCLVMTTEILRSMLYRGSEIMREVAWVVFDEIHYMRDKERGVVWEETIILLPHKVRYVFLSATIPNAMEFAEWICTIHQQPCHVVYTDYRPTPLQHYLFPAGADGIHLVVDEKGNFREDNFAKAMGALGGDTKGEDPASATGGKGRKGKTKKGGPKGPSDIYKIVKMIMVKNYNPVIVFAFSKRECEGLALQMSKLEFNTDDERDMVDTVFNNAISSLSEDDRQLPQIEHILPLLKRGIGIHHGGLLPILKEVIEILFQEGLLKVLFATETFSIGLNMPAKTVVFTSVRKFDGRDFRNLSGGEYIQMSGRAGRRGLDDRGIVIMMTDEKLEPAAAKGMVKGQADRLDSAFHLGYNMILNLMRVEGLTPEYMLERSFYQFQNTASVPKLEDELRQLDEQRAAIVIPDEDNIADYYDLRQQLDILNRDLRDVLNHPTYALPFLQPGRLVRVKHDDLDFGWGVVVNYQKRVGAKGKPLAADEPPQNQYIVDVLLHVARGTAPAAASVTGKNKLASPGNAMSTIRPCPTTTTGAGATADEGEFAVVPVLLSTLDGISHIRIFLAKDLKPVEARNQALKSVKEVKRRFPSGIALLDPVENMGIVDEAFKKLLRKIEILESRLVSNPLHTDPALPSLYDQYAAKEALKLKIRTTKKKITEAHSVMHLDELRNRKRALRRLGFATNDDVVEQKGRVACEISSGDELLLTEMVFAGLFNELTPQQCAALLSCFVFDEKSEQTSKLKEELAGPLRVMQEAARRIAKISIESKMPVVEDEYVASFKPELMDAVYSWCNGAKFSDICKMTDVFEGSLIRVFRRLQELIRQMSMAAKAIGSEELEEKFNASLACLERPSSVAFAASLYL</sequence>
<dbReference type="Gene3D" id="1.10.3380.30">
    <property type="match status" value="1"/>
</dbReference>
<keyword evidence="5" id="KW-0378">Hydrolase</keyword>
<dbReference type="SUPFAM" id="SSF52540">
    <property type="entry name" value="P-loop containing nucleoside triphosphate hydrolases"/>
    <property type="match status" value="1"/>
</dbReference>
<gene>
    <name evidence="12" type="ORF">RHOBADRAFT_39072</name>
</gene>
<feature type="compositionally biased region" description="Basic and acidic residues" evidence="9">
    <location>
        <begin position="64"/>
        <end position="73"/>
    </location>
</feature>
<dbReference type="PANTHER" id="PTHR12131">
    <property type="entry name" value="ATP-DEPENDENT RNA AND DNA HELICASE"/>
    <property type="match status" value="1"/>
</dbReference>
<evidence type="ECO:0000259" key="10">
    <source>
        <dbReference type="PROSITE" id="PS51192"/>
    </source>
</evidence>
<dbReference type="PROSITE" id="PS51192">
    <property type="entry name" value="HELICASE_ATP_BIND_1"/>
    <property type="match status" value="1"/>
</dbReference>
<dbReference type="FunFam" id="1.10.3380.30:FF:000002">
    <property type="entry name" value="superkiller viralicidic activity 2-like 2"/>
    <property type="match status" value="1"/>
</dbReference>
<feature type="domain" description="Helicase C-terminal" evidence="11">
    <location>
        <begin position="439"/>
        <end position="611"/>
    </location>
</feature>
<evidence type="ECO:0000256" key="7">
    <source>
        <dbReference type="ARBA" id="ARBA00022840"/>
    </source>
</evidence>
<comment type="subcellular location">
    <subcellularLocation>
        <location evidence="1">Nucleus</location>
    </subcellularLocation>
</comment>
<dbReference type="FunFam" id="3.40.50.300:FF:000141">
    <property type="entry name" value="ATP-dependent RNA helicase DOB1"/>
    <property type="match status" value="1"/>
</dbReference>
<feature type="compositionally biased region" description="Polar residues" evidence="9">
    <location>
        <begin position="28"/>
        <end position="47"/>
    </location>
</feature>
<evidence type="ECO:0000313" key="12">
    <source>
        <dbReference type="EMBL" id="KPV72503.1"/>
    </source>
</evidence>
<dbReference type="InterPro" id="IPR011545">
    <property type="entry name" value="DEAD/DEAH_box_helicase_dom"/>
</dbReference>
<evidence type="ECO:0000256" key="2">
    <source>
        <dbReference type="ARBA" id="ARBA00010140"/>
    </source>
</evidence>
<feature type="compositionally biased region" description="Low complexity" evidence="9">
    <location>
        <begin position="18"/>
        <end position="27"/>
    </location>
</feature>
<dbReference type="GO" id="GO:0003723">
    <property type="term" value="F:RNA binding"/>
    <property type="evidence" value="ECO:0007669"/>
    <property type="project" value="InterPro"/>
</dbReference>
<name>A0A0P9ETF3_RHOGW</name>
<keyword evidence="8" id="KW-0539">Nucleus</keyword>
<keyword evidence="7" id="KW-0067">ATP-binding</keyword>
<dbReference type="InterPro" id="IPR027417">
    <property type="entry name" value="P-loop_NTPase"/>
</dbReference>
<dbReference type="GO" id="GO:0000460">
    <property type="term" value="P:maturation of 5.8S rRNA"/>
    <property type="evidence" value="ECO:0007669"/>
    <property type="project" value="TreeGrafter"/>
</dbReference>
<dbReference type="Pfam" id="PF00271">
    <property type="entry name" value="Helicase_C"/>
    <property type="match status" value="1"/>
</dbReference>
<dbReference type="FunFam" id="2.40.30.300:FF:000001">
    <property type="entry name" value="Mtr4 exosome RNA helicase"/>
    <property type="match status" value="1"/>
</dbReference>
<dbReference type="SMART" id="SM00487">
    <property type="entry name" value="DEXDc"/>
    <property type="match status" value="1"/>
</dbReference>
<dbReference type="FunFam" id="3.40.50.300:FF:000083">
    <property type="entry name" value="ATP-dependent RNA helicase DOB1"/>
    <property type="match status" value="1"/>
</dbReference>
<dbReference type="InterPro" id="IPR050699">
    <property type="entry name" value="RNA-DNA_Helicase"/>
</dbReference>
<protein>
    <recommendedName>
        <fullName evidence="14">Antiviral helicase</fullName>
    </recommendedName>
</protein>
<dbReference type="Proteomes" id="UP000053890">
    <property type="component" value="Unassembled WGS sequence"/>
</dbReference>
<dbReference type="CDD" id="cd13154">
    <property type="entry name" value="KOW_Mtr4"/>
    <property type="match status" value="1"/>
</dbReference>
<dbReference type="AlphaFoldDB" id="A0A0P9ETF3"/>
<evidence type="ECO:0000256" key="8">
    <source>
        <dbReference type="ARBA" id="ARBA00023242"/>
    </source>
</evidence>
<dbReference type="GeneID" id="28974039"/>
<dbReference type="OrthoDB" id="64767at2759"/>
<dbReference type="Pfam" id="PF13234">
    <property type="entry name" value="MTR4_beta-barrel"/>
    <property type="match status" value="1"/>
</dbReference>
<dbReference type="GO" id="GO:0003724">
    <property type="term" value="F:RNA helicase activity"/>
    <property type="evidence" value="ECO:0007669"/>
    <property type="project" value="InterPro"/>
</dbReference>
<dbReference type="GO" id="GO:0006401">
    <property type="term" value="P:RNA catabolic process"/>
    <property type="evidence" value="ECO:0007669"/>
    <property type="project" value="InterPro"/>
</dbReference>
<keyword evidence="13" id="KW-1185">Reference proteome</keyword>
<keyword evidence="4" id="KW-0547">Nucleotide-binding</keyword>
<evidence type="ECO:0000256" key="4">
    <source>
        <dbReference type="ARBA" id="ARBA00022741"/>
    </source>
</evidence>
<feature type="compositionally biased region" description="Low complexity" evidence="9">
    <location>
        <begin position="1"/>
        <end position="10"/>
    </location>
</feature>
<dbReference type="PANTHER" id="PTHR12131:SF7">
    <property type="entry name" value="EXOSOME RNA HELICASE MTR4"/>
    <property type="match status" value="1"/>
</dbReference>
<dbReference type="InterPro" id="IPR014001">
    <property type="entry name" value="Helicase_ATP-bd"/>
</dbReference>
<dbReference type="Gene3D" id="3.40.50.300">
    <property type="entry name" value="P-loop containing nucleotide triphosphate hydrolases"/>
    <property type="match status" value="2"/>
</dbReference>
<accession>A0A0P9ETF3</accession>
<dbReference type="InterPro" id="IPR016438">
    <property type="entry name" value="SKI2-like"/>
</dbReference>
<dbReference type="GO" id="GO:0031499">
    <property type="term" value="C:TRAMP complex"/>
    <property type="evidence" value="ECO:0007669"/>
    <property type="project" value="UniProtKB-ARBA"/>
</dbReference>
<dbReference type="Pfam" id="PF08148">
    <property type="entry name" value="DSHCT"/>
    <property type="match status" value="1"/>
</dbReference>
<dbReference type="Pfam" id="PF00270">
    <property type="entry name" value="DEAD"/>
    <property type="match status" value="1"/>
</dbReference>
<dbReference type="STRING" id="578459.A0A0P9ETF3"/>
<evidence type="ECO:0000256" key="1">
    <source>
        <dbReference type="ARBA" id="ARBA00004123"/>
    </source>
</evidence>
<dbReference type="GO" id="GO:0016787">
    <property type="term" value="F:hydrolase activity"/>
    <property type="evidence" value="ECO:0007669"/>
    <property type="project" value="UniProtKB-KW"/>
</dbReference>
<dbReference type="OMA" id="IMLKNYN"/>
<reference evidence="12 13" key="1">
    <citation type="journal article" date="2015" name="Front. Microbiol.">
        <title>Genome sequence of the plant growth promoting endophytic yeast Rhodotorula graminis WP1.</title>
        <authorList>
            <person name="Firrincieli A."/>
            <person name="Otillar R."/>
            <person name="Salamov A."/>
            <person name="Schmutz J."/>
            <person name="Khan Z."/>
            <person name="Redman R.S."/>
            <person name="Fleck N.D."/>
            <person name="Lindquist E."/>
            <person name="Grigoriev I.V."/>
            <person name="Doty S.L."/>
        </authorList>
    </citation>
    <scope>NUCLEOTIDE SEQUENCE [LARGE SCALE GENOMIC DNA]</scope>
    <source>
        <strain evidence="12 13">WP1</strain>
    </source>
</reference>
<dbReference type="Pfam" id="PF21408">
    <property type="entry name" value="MTR4-like_stalk"/>
    <property type="match status" value="1"/>
</dbReference>
<organism evidence="12 13">
    <name type="scientific">Rhodotorula graminis (strain WP1)</name>
    <dbReference type="NCBI Taxonomy" id="578459"/>
    <lineage>
        <taxon>Eukaryota</taxon>
        <taxon>Fungi</taxon>
        <taxon>Dikarya</taxon>
        <taxon>Basidiomycota</taxon>
        <taxon>Pucciniomycotina</taxon>
        <taxon>Microbotryomycetes</taxon>
        <taxon>Sporidiobolales</taxon>
        <taxon>Sporidiobolaceae</taxon>
        <taxon>Rhodotorula</taxon>
    </lineage>
</organism>
<dbReference type="EMBL" id="KQ474086">
    <property type="protein sequence ID" value="KPV72503.1"/>
    <property type="molecule type" value="Genomic_DNA"/>
</dbReference>
<keyword evidence="6" id="KW-0347">Helicase</keyword>
<dbReference type="CDD" id="cd18024">
    <property type="entry name" value="DEXHc_Mtr4-like"/>
    <property type="match status" value="1"/>
</dbReference>
<evidence type="ECO:0000259" key="11">
    <source>
        <dbReference type="PROSITE" id="PS51194"/>
    </source>
</evidence>
<dbReference type="PIRSF" id="PIRSF005198">
    <property type="entry name" value="Antiviral_helicase_SKI2"/>
    <property type="match status" value="1"/>
</dbReference>
<dbReference type="SMART" id="SM00490">
    <property type="entry name" value="HELICc"/>
    <property type="match status" value="1"/>
</dbReference>
<dbReference type="InterPro" id="IPR001650">
    <property type="entry name" value="Helicase_C-like"/>
</dbReference>
<evidence type="ECO:0000256" key="5">
    <source>
        <dbReference type="ARBA" id="ARBA00022801"/>
    </source>
</evidence>
<evidence type="ECO:0000313" key="13">
    <source>
        <dbReference type="Proteomes" id="UP000053890"/>
    </source>
</evidence>
<feature type="domain" description="Helicase ATP-binding" evidence="10">
    <location>
        <begin position="173"/>
        <end position="329"/>
    </location>
</feature>
<keyword evidence="3" id="KW-0698">rRNA processing</keyword>
<dbReference type="InterPro" id="IPR048392">
    <property type="entry name" value="MTR4-like_stalk"/>
</dbReference>
<evidence type="ECO:0000256" key="9">
    <source>
        <dbReference type="SAM" id="MobiDB-lite"/>
    </source>
</evidence>
<dbReference type="CDD" id="cd18795">
    <property type="entry name" value="SF2_C_Ski2"/>
    <property type="match status" value="1"/>
</dbReference>
<dbReference type="InterPro" id="IPR025696">
    <property type="entry name" value="Beta-barrel_MTR4"/>
</dbReference>
<evidence type="ECO:0008006" key="14">
    <source>
        <dbReference type="Google" id="ProtNLM"/>
    </source>
</evidence>
<dbReference type="SMART" id="SM01142">
    <property type="entry name" value="DSHCT"/>
    <property type="match status" value="1"/>
</dbReference>